<sequence length="181" mass="19878">MAVDNLSDDCRRLNAFGHLQIVLRELRRANISQEKFLTLEQDLYVCKETIASGGGSGVVLWVETDKGCILAGNAISARRQTPESVSVEACSELLRNVQSGACVDDYLQSQFIILTVIAEGKSRVLVGPLSSRTHKPMCVAKEMTGVDFSIEKVEDTKFLISVRELDAAILTELLSTFNKDP</sequence>
<dbReference type="PANTHER" id="PTHR11096">
    <property type="entry name" value="RNA 3' TERMINAL PHOSPHATE CYCLASE"/>
    <property type="match status" value="1"/>
</dbReference>
<organism evidence="3 4">
    <name type="scientific">Riccia sorocarpa</name>
    <dbReference type="NCBI Taxonomy" id="122646"/>
    <lineage>
        <taxon>Eukaryota</taxon>
        <taxon>Viridiplantae</taxon>
        <taxon>Streptophyta</taxon>
        <taxon>Embryophyta</taxon>
        <taxon>Marchantiophyta</taxon>
        <taxon>Marchantiopsida</taxon>
        <taxon>Marchantiidae</taxon>
        <taxon>Marchantiales</taxon>
        <taxon>Ricciaceae</taxon>
        <taxon>Riccia</taxon>
    </lineage>
</organism>
<dbReference type="InterPro" id="IPR000228">
    <property type="entry name" value="RNA3'_term_phos_cyc"/>
</dbReference>
<evidence type="ECO:0000259" key="1">
    <source>
        <dbReference type="Pfam" id="PF01137"/>
    </source>
</evidence>
<dbReference type="Proteomes" id="UP001633002">
    <property type="component" value="Unassembled WGS sequence"/>
</dbReference>
<dbReference type="Pfam" id="PF01137">
    <property type="entry name" value="RTC"/>
    <property type="match status" value="1"/>
</dbReference>
<evidence type="ECO:0000259" key="2">
    <source>
        <dbReference type="Pfam" id="PF05189"/>
    </source>
</evidence>
<dbReference type="PANTHER" id="PTHR11096:SF0">
    <property type="entry name" value="RNA 3'-TERMINAL PHOSPHATE CYCLASE"/>
    <property type="match status" value="1"/>
</dbReference>
<keyword evidence="4" id="KW-1185">Reference proteome</keyword>
<reference evidence="3 4" key="1">
    <citation type="submission" date="2024-09" db="EMBL/GenBank/DDBJ databases">
        <title>Chromosome-scale assembly of Riccia sorocarpa.</title>
        <authorList>
            <person name="Paukszto L."/>
        </authorList>
    </citation>
    <scope>NUCLEOTIDE SEQUENCE [LARGE SCALE GENOMIC DNA]</scope>
    <source>
        <strain evidence="3">LP-2024</strain>
        <tissue evidence="3">Aerial parts of the thallus</tissue>
    </source>
</reference>
<evidence type="ECO:0000313" key="4">
    <source>
        <dbReference type="Proteomes" id="UP001633002"/>
    </source>
</evidence>
<dbReference type="Pfam" id="PF05189">
    <property type="entry name" value="RTC_insert"/>
    <property type="match status" value="1"/>
</dbReference>
<dbReference type="InterPro" id="IPR013791">
    <property type="entry name" value="RNA3'-term_phos_cycl_insert"/>
</dbReference>
<dbReference type="AlphaFoldDB" id="A0ABD3ICA1"/>
<dbReference type="InterPro" id="IPR036553">
    <property type="entry name" value="RPTC_insert"/>
</dbReference>
<dbReference type="Gene3D" id="3.30.360.20">
    <property type="entry name" value="RNA 3'-terminal phosphate cyclase, insert domain"/>
    <property type="match status" value="1"/>
</dbReference>
<gene>
    <name evidence="3" type="ORF">R1sor_019304</name>
</gene>
<protein>
    <submittedName>
        <fullName evidence="3">Uncharacterized protein</fullName>
    </submittedName>
</protein>
<name>A0ABD3ICA1_9MARC</name>
<feature type="domain" description="RNA 3'-terminal phosphate cyclase" evidence="1">
    <location>
        <begin position="39"/>
        <end position="150"/>
    </location>
</feature>
<dbReference type="InterPro" id="IPR023797">
    <property type="entry name" value="RNA3'_phos_cyclase_dom"/>
</dbReference>
<proteinExistence type="predicted"/>
<accession>A0ABD3ICA1</accession>
<comment type="caution">
    <text evidence="3">The sequence shown here is derived from an EMBL/GenBank/DDBJ whole genome shotgun (WGS) entry which is preliminary data.</text>
</comment>
<feature type="domain" description="RNA 3'-terminal phosphate cyclase insert" evidence="2">
    <location>
        <begin position="41"/>
        <end position="97"/>
    </location>
</feature>
<dbReference type="EMBL" id="JBJQOH010000001">
    <property type="protein sequence ID" value="KAL3701282.1"/>
    <property type="molecule type" value="Genomic_DNA"/>
</dbReference>
<evidence type="ECO:0000313" key="3">
    <source>
        <dbReference type="EMBL" id="KAL3701282.1"/>
    </source>
</evidence>